<keyword evidence="2" id="KW-1133">Transmembrane helix</keyword>
<evidence type="ECO:0000313" key="3">
    <source>
        <dbReference type="EMBL" id="KYF67806.1"/>
    </source>
</evidence>
<sequence length="280" mass="29097">MTQTFPLRRDRVAQHVDVAPGGEIVLRGKLACSTDGSVIDAATTTWPAGAPGGASVDSGGLVDFAQGGFHVTSRDPVTHEVHAIATGDPAPACALAGVEAPCLPLRLLPLARSRLQTAQELTSCLNGGITVEVPDAVIPPVAPAAVPYVQGAAVLLGAGVLASIGWVVQRRRARSPLGKLLSLAKRTRSKLRAADPIVAAPLLPAVEAALGALKRRRVDAASTEGKRVAELLRRVEARLDASVEEARADREQQAADELVREIESALEAVDEVGGARRGRS</sequence>
<dbReference type="OrthoDB" id="5512440at2"/>
<feature type="coiled-coil region" evidence="1">
    <location>
        <begin position="232"/>
        <end position="268"/>
    </location>
</feature>
<dbReference type="Proteomes" id="UP000075260">
    <property type="component" value="Unassembled WGS sequence"/>
</dbReference>
<organism evidence="3 4">
    <name type="scientific">Sorangium cellulosum</name>
    <name type="common">Polyangium cellulosum</name>
    <dbReference type="NCBI Taxonomy" id="56"/>
    <lineage>
        <taxon>Bacteria</taxon>
        <taxon>Pseudomonadati</taxon>
        <taxon>Myxococcota</taxon>
        <taxon>Polyangia</taxon>
        <taxon>Polyangiales</taxon>
        <taxon>Polyangiaceae</taxon>
        <taxon>Sorangium</taxon>
    </lineage>
</organism>
<protein>
    <submittedName>
        <fullName evidence="3">Uncharacterized protein</fullName>
    </submittedName>
</protein>
<keyword evidence="1" id="KW-0175">Coiled coil</keyword>
<evidence type="ECO:0000313" key="4">
    <source>
        <dbReference type="Proteomes" id="UP000075260"/>
    </source>
</evidence>
<gene>
    <name evidence="3" type="ORF">BE15_41420</name>
</gene>
<dbReference type="RefSeq" id="WP_061609576.1">
    <property type="nucleotide sequence ID" value="NZ_JEMA01000616.1"/>
</dbReference>
<dbReference type="EMBL" id="JEMA01000616">
    <property type="protein sequence ID" value="KYF67806.1"/>
    <property type="molecule type" value="Genomic_DNA"/>
</dbReference>
<proteinExistence type="predicted"/>
<keyword evidence="2" id="KW-0812">Transmembrane</keyword>
<name>A0A150QJB6_SORCE</name>
<evidence type="ECO:0000256" key="2">
    <source>
        <dbReference type="SAM" id="Phobius"/>
    </source>
</evidence>
<reference evidence="3 4" key="1">
    <citation type="submission" date="2014-02" db="EMBL/GenBank/DDBJ databases">
        <title>The small core and large imbalanced accessory genome model reveals a collaborative survival strategy of Sorangium cellulosum strains in nature.</title>
        <authorList>
            <person name="Han K."/>
            <person name="Peng R."/>
            <person name="Blom J."/>
            <person name="Li Y.-Z."/>
        </authorList>
    </citation>
    <scope>NUCLEOTIDE SEQUENCE [LARGE SCALE GENOMIC DNA]</scope>
    <source>
        <strain evidence="3 4">So0008-312</strain>
    </source>
</reference>
<keyword evidence="2" id="KW-0472">Membrane</keyword>
<accession>A0A150QJB6</accession>
<dbReference type="AlphaFoldDB" id="A0A150QJB6"/>
<evidence type="ECO:0000256" key="1">
    <source>
        <dbReference type="SAM" id="Coils"/>
    </source>
</evidence>
<feature type="transmembrane region" description="Helical" evidence="2">
    <location>
        <begin position="148"/>
        <end position="168"/>
    </location>
</feature>
<comment type="caution">
    <text evidence="3">The sequence shown here is derived from an EMBL/GenBank/DDBJ whole genome shotgun (WGS) entry which is preliminary data.</text>
</comment>